<keyword evidence="4" id="KW-1185">Reference proteome</keyword>
<dbReference type="Gene3D" id="3.40.50.2060">
    <property type="match status" value="1"/>
</dbReference>
<evidence type="ECO:0000256" key="1">
    <source>
        <dbReference type="ARBA" id="ARBA00009884"/>
    </source>
</evidence>
<sequence>MAASLAFAALDQGPVPLERLREAHAQALQRAHGGDDEPVALVLPHRLTTLLTHVFPQGLATLGNVAECVELTEDLAKIHCHRVVYLSLPVVDDVRSIATHMGLLRAFDPSTERTFHLLVAGKWTAMCAEALECQSHDTVHIQEVAMGFIPLDQDLLTLGRERCLLDCHVNGDRSVLVDCAQAIQQLQRLYGRFENIKYKGDLAAFVCHQLMEREQQEEDEEEKMEEMTGVASPERRRKSPRYRKRRPMHSLVLLDRRLDYATALSTPLTMEALLAELFEFLDGVVTLGSTSMSPGEQGETVEETVFPLNTSDTVFRQIRGLHLHAVAPVLNAHASGMKDAFDRFRTTSATATTAEIHEFVKSVPQMQSQQKTLERLVTMLETLETNTATSAFRDTWRLERAMMDRDADSSEILDSIEELIFQHEPLLKVLRLLCLFSVTHNGVPRHELLRLKMHLVRAYGHELIFSFSTLARVGLLVEKDSNSHDEHVFEDVAEALGLLDVDVNVQNPRGAAFVTGGYAPITTRLIEELLKDGSTWESLPGQILHKLPGRRAEITRVQAQRKKEKHDKRVMVVCFVGGVTYAEVAALRWLAQFYPYDIIIASTSVITGQSFLQDVLERLPSTT</sequence>
<dbReference type="Pfam" id="PF00995">
    <property type="entry name" value="Sec1"/>
    <property type="match status" value="1"/>
</dbReference>
<feature type="region of interest" description="Disordered" evidence="2">
    <location>
        <begin position="214"/>
        <end position="243"/>
    </location>
</feature>
<dbReference type="InterPro" id="IPR036045">
    <property type="entry name" value="Sec1-like_sf"/>
</dbReference>
<evidence type="ECO:0000313" key="3">
    <source>
        <dbReference type="EMBL" id="TMW58699.1"/>
    </source>
</evidence>
<comment type="similarity">
    <text evidence="1">Belongs to the STXBP/unc-18/SEC1 family.</text>
</comment>
<dbReference type="OrthoDB" id="10262287at2759"/>
<accession>A0A8K1C916</accession>
<dbReference type="InterPro" id="IPR043154">
    <property type="entry name" value="Sec-1-like_dom1"/>
</dbReference>
<dbReference type="InterPro" id="IPR043155">
    <property type="entry name" value="VPS33_dom3b"/>
</dbReference>
<dbReference type="SUPFAM" id="SSF56815">
    <property type="entry name" value="Sec1/munc18-like (SM) proteins"/>
    <property type="match status" value="1"/>
</dbReference>
<evidence type="ECO:0000256" key="2">
    <source>
        <dbReference type="SAM" id="MobiDB-lite"/>
    </source>
</evidence>
<organism evidence="3 4">
    <name type="scientific">Pythium oligandrum</name>
    <name type="common">Mycoparasitic fungus</name>
    <dbReference type="NCBI Taxonomy" id="41045"/>
    <lineage>
        <taxon>Eukaryota</taxon>
        <taxon>Sar</taxon>
        <taxon>Stramenopiles</taxon>
        <taxon>Oomycota</taxon>
        <taxon>Peronosporomycetes</taxon>
        <taxon>Pythiales</taxon>
        <taxon>Pythiaceae</taxon>
        <taxon>Pythium</taxon>
    </lineage>
</organism>
<feature type="compositionally biased region" description="Acidic residues" evidence="2">
    <location>
        <begin position="215"/>
        <end position="224"/>
    </location>
</feature>
<comment type="caution">
    <text evidence="3">The sequence shown here is derived from an EMBL/GenBank/DDBJ whole genome shotgun (WGS) entry which is preliminary data.</text>
</comment>
<dbReference type="GO" id="GO:0016192">
    <property type="term" value="P:vesicle-mediated transport"/>
    <property type="evidence" value="ECO:0007669"/>
    <property type="project" value="InterPro"/>
</dbReference>
<dbReference type="InterPro" id="IPR001619">
    <property type="entry name" value="Sec1-like"/>
</dbReference>
<dbReference type="EMBL" id="SPLM01000111">
    <property type="protein sequence ID" value="TMW58699.1"/>
    <property type="molecule type" value="Genomic_DNA"/>
</dbReference>
<protein>
    <submittedName>
        <fullName evidence="3">Uncharacterized protein</fullName>
    </submittedName>
</protein>
<dbReference type="AlphaFoldDB" id="A0A8K1C916"/>
<dbReference type="Proteomes" id="UP000794436">
    <property type="component" value="Unassembled WGS sequence"/>
</dbReference>
<dbReference type="InterPro" id="IPR027482">
    <property type="entry name" value="Sec1-like_dom2"/>
</dbReference>
<name>A0A8K1C916_PYTOL</name>
<dbReference type="PANTHER" id="PTHR11679">
    <property type="entry name" value="VESICLE PROTEIN SORTING-ASSOCIATED"/>
    <property type="match status" value="1"/>
</dbReference>
<evidence type="ECO:0000313" key="4">
    <source>
        <dbReference type="Proteomes" id="UP000794436"/>
    </source>
</evidence>
<proteinExistence type="inferred from homology"/>
<gene>
    <name evidence="3" type="ORF">Poli38472_010258</name>
</gene>
<dbReference type="Gene3D" id="3.40.50.1910">
    <property type="match status" value="2"/>
</dbReference>
<dbReference type="Gene3D" id="1.25.40.850">
    <property type="match status" value="1"/>
</dbReference>
<reference evidence="3" key="1">
    <citation type="submission" date="2019-03" db="EMBL/GenBank/DDBJ databases">
        <title>Long read genome sequence of the mycoparasitic Pythium oligandrum ATCC 38472 isolated from sugarbeet rhizosphere.</title>
        <authorList>
            <person name="Gaulin E."/>
        </authorList>
    </citation>
    <scope>NUCLEOTIDE SEQUENCE</scope>
    <source>
        <strain evidence="3">ATCC 38472_TT</strain>
    </source>
</reference>